<evidence type="ECO:0000256" key="4">
    <source>
        <dbReference type="ARBA" id="ARBA00023284"/>
    </source>
</evidence>
<dbReference type="AlphaFoldDB" id="A0A429ZW95"/>
<evidence type="ECO:0000259" key="5">
    <source>
        <dbReference type="PROSITE" id="PS51352"/>
    </source>
</evidence>
<evidence type="ECO:0000313" key="6">
    <source>
        <dbReference type="EMBL" id="RST98069.1"/>
    </source>
</evidence>
<feature type="domain" description="Thioredoxin" evidence="5">
    <location>
        <begin position="17"/>
        <end position="160"/>
    </location>
</feature>
<dbReference type="RefSeq" id="WP_125984456.1">
    <property type="nucleotide sequence ID" value="NZ_NGJS01000014.1"/>
</dbReference>
<keyword evidence="1 6" id="KW-0560">Oxidoreductase</keyword>
<keyword evidence="2" id="KW-0049">Antioxidant</keyword>
<dbReference type="PANTHER" id="PTHR43110">
    <property type="entry name" value="THIOL PEROXIDASE"/>
    <property type="match status" value="1"/>
</dbReference>
<dbReference type="InterPro" id="IPR036249">
    <property type="entry name" value="Thioredoxin-like_sf"/>
</dbReference>
<dbReference type="GO" id="GO:0008379">
    <property type="term" value="F:thioredoxin peroxidase activity"/>
    <property type="evidence" value="ECO:0007669"/>
    <property type="project" value="InterPro"/>
</dbReference>
<evidence type="ECO:0000256" key="2">
    <source>
        <dbReference type="ARBA" id="ARBA00022862"/>
    </source>
</evidence>
<dbReference type="EMBL" id="NGJS01000014">
    <property type="protein sequence ID" value="RST98069.1"/>
    <property type="molecule type" value="Genomic_DNA"/>
</dbReference>
<evidence type="ECO:0000256" key="3">
    <source>
        <dbReference type="ARBA" id="ARBA00023157"/>
    </source>
</evidence>
<dbReference type="Gene3D" id="3.40.30.10">
    <property type="entry name" value="Glutaredoxin"/>
    <property type="match status" value="1"/>
</dbReference>
<dbReference type="PROSITE" id="PS51352">
    <property type="entry name" value="THIOREDOXIN_2"/>
    <property type="match status" value="1"/>
</dbReference>
<evidence type="ECO:0000256" key="1">
    <source>
        <dbReference type="ARBA" id="ARBA00022559"/>
    </source>
</evidence>
<dbReference type="InterPro" id="IPR013766">
    <property type="entry name" value="Thioredoxin_domain"/>
</dbReference>
<name>A0A429ZW95_9ENTE</name>
<dbReference type="Pfam" id="PF00578">
    <property type="entry name" value="AhpC-TSA"/>
    <property type="match status" value="1"/>
</dbReference>
<accession>A0A429ZW95</accession>
<evidence type="ECO:0000313" key="7">
    <source>
        <dbReference type="Proteomes" id="UP000287857"/>
    </source>
</evidence>
<reference evidence="6 7" key="1">
    <citation type="submission" date="2017-05" db="EMBL/GenBank/DDBJ databases">
        <title>Vagococcus spp. assemblies.</title>
        <authorList>
            <person name="Gulvik C.A."/>
        </authorList>
    </citation>
    <scope>NUCLEOTIDE SEQUENCE [LARGE SCALE GENOMIC DNA]</scope>
    <source>
        <strain evidence="6 7">SS1995</strain>
    </source>
</reference>
<sequence>MEIKLKGETVLLEGNQPKVGDQAPDFSLKDLGDNNVSLSNLSDKPVLISVVPDIDTSICQIQTKRFNQEAAKLTGVHFLTISNNTKEQQADWCGAEGVTMTMLRDSDLDFAKKYGVYIPKIDKLARAIFIVDVSGKIAYEEIVSEVASEPDFKSALSVLN</sequence>
<dbReference type="NCBIfam" id="NF001808">
    <property type="entry name" value="PRK00522.1"/>
    <property type="match status" value="1"/>
</dbReference>
<dbReference type="Proteomes" id="UP000287857">
    <property type="component" value="Unassembled WGS sequence"/>
</dbReference>
<dbReference type="OrthoDB" id="9781543at2"/>
<keyword evidence="7" id="KW-1185">Reference proteome</keyword>
<keyword evidence="1 6" id="KW-0575">Peroxidase</keyword>
<dbReference type="InterPro" id="IPR050455">
    <property type="entry name" value="Tpx_Peroxidase_subfamily"/>
</dbReference>
<dbReference type="CDD" id="cd03014">
    <property type="entry name" value="PRX_Atyp2cys"/>
    <property type="match status" value="1"/>
</dbReference>
<organism evidence="6 7">
    <name type="scientific">Vagococcus vulneris</name>
    <dbReference type="NCBI Taxonomy" id="1977869"/>
    <lineage>
        <taxon>Bacteria</taxon>
        <taxon>Bacillati</taxon>
        <taxon>Bacillota</taxon>
        <taxon>Bacilli</taxon>
        <taxon>Lactobacillales</taxon>
        <taxon>Enterococcaceae</taxon>
        <taxon>Vagococcus</taxon>
    </lineage>
</organism>
<keyword evidence="3" id="KW-1015">Disulfide bond</keyword>
<comment type="caution">
    <text evidence="6">The sequence shown here is derived from an EMBL/GenBank/DDBJ whole genome shotgun (WGS) entry which is preliminary data.</text>
</comment>
<proteinExistence type="predicted"/>
<dbReference type="SUPFAM" id="SSF52833">
    <property type="entry name" value="Thioredoxin-like"/>
    <property type="match status" value="1"/>
</dbReference>
<protein>
    <submittedName>
        <fullName evidence="6">Lipid hydroperoxide peroxidase</fullName>
    </submittedName>
</protein>
<keyword evidence="4" id="KW-0676">Redox-active center</keyword>
<dbReference type="PANTHER" id="PTHR43110:SF1">
    <property type="entry name" value="THIOL PEROXIDASE"/>
    <property type="match status" value="1"/>
</dbReference>
<gene>
    <name evidence="6" type="ORF">CBF37_09205</name>
</gene>
<dbReference type="InterPro" id="IPR000866">
    <property type="entry name" value="AhpC/TSA"/>
</dbReference>
<dbReference type="InterPro" id="IPR002065">
    <property type="entry name" value="TPX"/>
</dbReference>